<dbReference type="InterPro" id="IPR036318">
    <property type="entry name" value="FAD-bd_PCMH-like_sf"/>
</dbReference>
<dbReference type="Pfam" id="PF01565">
    <property type="entry name" value="FAD_binding_4"/>
    <property type="match status" value="1"/>
</dbReference>
<dbReference type="GO" id="GO:0071949">
    <property type="term" value="F:FAD binding"/>
    <property type="evidence" value="ECO:0007669"/>
    <property type="project" value="InterPro"/>
</dbReference>
<dbReference type="GO" id="GO:0003885">
    <property type="term" value="F:D-arabinono-1,4-lactone oxidase activity"/>
    <property type="evidence" value="ECO:0007669"/>
    <property type="project" value="InterPro"/>
</dbReference>
<keyword evidence="1" id="KW-0560">Oxidoreductase</keyword>
<dbReference type="InterPro" id="IPR016171">
    <property type="entry name" value="Vanillyl_alc_oxidase_C-sub2"/>
</dbReference>
<dbReference type="Pfam" id="PF04030">
    <property type="entry name" value="ALO"/>
    <property type="match status" value="1"/>
</dbReference>
<dbReference type="Proteomes" id="UP000179935">
    <property type="component" value="Unassembled WGS sequence"/>
</dbReference>
<dbReference type="InterPro" id="IPR007173">
    <property type="entry name" value="ALO_C"/>
</dbReference>
<dbReference type="AlphaFoldDB" id="A0A1S2P9Q7"/>
<dbReference type="InterPro" id="IPR016169">
    <property type="entry name" value="FAD-bd_PCMH_sub2"/>
</dbReference>
<protein>
    <submittedName>
        <fullName evidence="3">FAD-binding protein</fullName>
    </submittedName>
</protein>
<dbReference type="Gene3D" id="3.30.465.10">
    <property type="match status" value="1"/>
</dbReference>
<name>A0A1S2P9Q7_9ACTN</name>
<dbReference type="OrthoDB" id="9800184at2"/>
<dbReference type="PANTHER" id="PTHR43762:SF1">
    <property type="entry name" value="D-ARABINONO-1,4-LACTONE OXIDASE"/>
    <property type="match status" value="1"/>
</dbReference>
<feature type="domain" description="FAD-binding PCMH-type" evidence="2">
    <location>
        <begin position="27"/>
        <end position="196"/>
    </location>
</feature>
<evidence type="ECO:0000313" key="4">
    <source>
        <dbReference type="Proteomes" id="UP000179935"/>
    </source>
</evidence>
<dbReference type="InterPro" id="IPR016167">
    <property type="entry name" value="FAD-bd_PCMH_sub1"/>
</dbReference>
<proteinExistence type="predicted"/>
<dbReference type="STRING" id="1428652.BIV24_17880"/>
<comment type="caution">
    <text evidence="3">The sequence shown here is derived from an EMBL/GenBank/DDBJ whole genome shotgun (WGS) entry which is preliminary data.</text>
</comment>
<sequence>MTGPVGASASGAELKRGMVWRNWGQNQVFSPAAFAAPRSEEQLVCVVRQALGDGLNIRVAGTGHSSTPLVQTGGLLLSLENLSGITGTDLARRRARAWGGTPISSFGDPLWRDGLALSNQGDIEKQTIAGAIATGTHGSGTKLTSFSAAVRYVRIIDGTGDVVEIDERDIEELRAAQVSLGALGVVVEVELDVSPSYHLRETITFPHVDELLDRWDVNPDTHRHFSFLWCPTDNAAELFELPTPKGVRMADRAYTKVYDAVEIEEPGGIETTEGRRVDRSYRIYPGGFGLIFNELEYFVPTERGREAFTEIRQLIRTKYPEQVFPVEVRWVAADGAYLSPQYRRDNMAITITVAAGTDYWPYLRDVDAVLDDFDARPHWGKLHFTTRRRIERMFPELDRFRTIRSQFDPNDVFLNDHLRPLLG</sequence>
<accession>A0A1S2P9Q7</accession>
<dbReference type="PANTHER" id="PTHR43762">
    <property type="entry name" value="L-GULONOLACTONE OXIDASE"/>
    <property type="match status" value="1"/>
</dbReference>
<reference evidence="3 4" key="1">
    <citation type="submission" date="2016-10" db="EMBL/GenBank/DDBJ databases">
        <title>Genome sequence of Streptomyces sp. MUSC 93.</title>
        <authorList>
            <person name="Lee L.-H."/>
            <person name="Ser H.-L."/>
            <person name="Law J.W.-F."/>
        </authorList>
    </citation>
    <scope>NUCLEOTIDE SEQUENCE [LARGE SCALE GENOMIC DNA]</scope>
    <source>
        <strain evidence="3 4">MUSC 93</strain>
    </source>
</reference>
<dbReference type="InterPro" id="IPR016166">
    <property type="entry name" value="FAD-bd_PCMH"/>
</dbReference>
<dbReference type="Gene3D" id="3.30.43.10">
    <property type="entry name" value="Uridine Diphospho-n-acetylenolpyruvylglucosamine Reductase, domain 2"/>
    <property type="match status" value="1"/>
</dbReference>
<dbReference type="SUPFAM" id="SSF56176">
    <property type="entry name" value="FAD-binding/transporter-associated domain-like"/>
    <property type="match status" value="1"/>
</dbReference>
<gene>
    <name evidence="3" type="ORF">BIV24_17880</name>
</gene>
<evidence type="ECO:0000313" key="3">
    <source>
        <dbReference type="EMBL" id="OIJ90420.1"/>
    </source>
</evidence>
<keyword evidence="4" id="KW-1185">Reference proteome</keyword>
<dbReference type="GO" id="GO:0016020">
    <property type="term" value="C:membrane"/>
    <property type="evidence" value="ECO:0007669"/>
    <property type="project" value="InterPro"/>
</dbReference>
<dbReference type="RefSeq" id="WP_071367332.1">
    <property type="nucleotide sequence ID" value="NZ_MLYP01000045.1"/>
</dbReference>
<dbReference type="PROSITE" id="PS51387">
    <property type="entry name" value="FAD_PCMH"/>
    <property type="match status" value="1"/>
</dbReference>
<organism evidence="3 4">
    <name type="scientific">Streptomyces colonosanans</name>
    <dbReference type="NCBI Taxonomy" id="1428652"/>
    <lineage>
        <taxon>Bacteria</taxon>
        <taxon>Bacillati</taxon>
        <taxon>Actinomycetota</taxon>
        <taxon>Actinomycetes</taxon>
        <taxon>Kitasatosporales</taxon>
        <taxon>Streptomycetaceae</taxon>
        <taxon>Streptomyces</taxon>
    </lineage>
</organism>
<dbReference type="Gene3D" id="3.30.70.2520">
    <property type="match status" value="1"/>
</dbReference>
<evidence type="ECO:0000256" key="1">
    <source>
        <dbReference type="ARBA" id="ARBA00023002"/>
    </source>
</evidence>
<dbReference type="InterPro" id="IPR010031">
    <property type="entry name" value="FAD_lactone_oxidase-like"/>
</dbReference>
<dbReference type="PIRSF" id="PIRSF000136">
    <property type="entry name" value="LGO_GLO"/>
    <property type="match status" value="1"/>
</dbReference>
<dbReference type="InterPro" id="IPR006094">
    <property type="entry name" value="Oxid_FAD_bind_N"/>
</dbReference>
<evidence type="ECO:0000259" key="2">
    <source>
        <dbReference type="PROSITE" id="PS51387"/>
    </source>
</evidence>
<dbReference type="Gene3D" id="1.10.45.10">
    <property type="entry name" value="Vanillyl-alcohol Oxidase, Chain A, domain 4"/>
    <property type="match status" value="1"/>
</dbReference>
<dbReference type="EMBL" id="MLYP01000045">
    <property type="protein sequence ID" value="OIJ90420.1"/>
    <property type="molecule type" value="Genomic_DNA"/>
</dbReference>